<feature type="transmembrane region" description="Helical" evidence="6">
    <location>
        <begin position="54"/>
        <end position="81"/>
    </location>
</feature>
<dbReference type="Proteomes" id="UP000009282">
    <property type="component" value="Chromosome"/>
</dbReference>
<dbReference type="Gene3D" id="3.30.1330.60">
    <property type="entry name" value="OmpA-like domain"/>
    <property type="match status" value="1"/>
</dbReference>
<feature type="domain" description="OmpA-like" evidence="8">
    <location>
        <begin position="137"/>
        <end position="254"/>
    </location>
</feature>
<dbReference type="AlphaFoldDB" id="G4QFS2"/>
<evidence type="ECO:0000256" key="5">
    <source>
        <dbReference type="SAM" id="Coils"/>
    </source>
</evidence>
<dbReference type="InterPro" id="IPR006665">
    <property type="entry name" value="OmpA-like"/>
</dbReference>
<dbReference type="STRING" id="1085623.GNIT_0713"/>
<accession>G4QFS2</accession>
<dbReference type="HOGENOM" id="CLU_099038_0_0_6"/>
<dbReference type="InterPro" id="IPR022511">
    <property type="entry name" value="PdsO"/>
</dbReference>
<gene>
    <name evidence="9" type="ordered locus">GNIT_0713</name>
</gene>
<dbReference type="PANTHER" id="PTHR30329:SF21">
    <property type="entry name" value="LIPOPROTEIN YIAD-RELATED"/>
    <property type="match status" value="1"/>
</dbReference>
<dbReference type="InterPro" id="IPR036737">
    <property type="entry name" value="OmpA-like_sf"/>
</dbReference>
<dbReference type="KEGG" id="gni:GNIT_0713"/>
<sequence>MKTAFNKITLAIAFTGLMSASAFSVAGSRSDEQLATPSAQEIKSKEDQNNAVGFGTGVVLGAVVAGPVGAVVAGLFGILIADDVNDKNRLTQTKNALENALDSTNQELVALQRDYQQSITSANQQIAAMDSAMSQAMQQVTPSLEANIQFKTASFIVEDHYKSQLDGLASELRKNPKLKIELSGFADQRGESTYNQVLSEQRAKAVKDYLVSQFVNDNQIITQSFGESELVSESDSFEDNFFDRRVLLKVSNKPVDMTAANN</sequence>
<reference evidence="9 10" key="1">
    <citation type="journal article" date="2011" name="J. Bacteriol.">
        <title>Complete genome sequence of seawater bacterium Glaciecola nitratireducens FR1064T.</title>
        <authorList>
            <person name="Bian F."/>
            <person name="Qin Q.L."/>
            <person name="Xie B.B."/>
            <person name="Shu Y.L."/>
            <person name="Zhang X.Y."/>
            <person name="Yu Y."/>
            <person name="Chen B."/>
            <person name="Chen X.L."/>
            <person name="Zhou B.C."/>
            <person name="Zhang Y.Z."/>
        </authorList>
    </citation>
    <scope>NUCLEOTIDE SEQUENCE [LARGE SCALE GENOMIC DNA]</scope>
    <source>
        <strain evidence="10">JCM 12485 / KCTC 12276 / FR1064</strain>
    </source>
</reference>
<evidence type="ECO:0000256" key="2">
    <source>
        <dbReference type="ARBA" id="ARBA00023136"/>
    </source>
</evidence>
<feature type="coiled-coil region" evidence="5">
    <location>
        <begin position="87"/>
        <end position="114"/>
    </location>
</feature>
<dbReference type="Pfam" id="PF00691">
    <property type="entry name" value="OmpA"/>
    <property type="match status" value="1"/>
</dbReference>
<dbReference type="InterPro" id="IPR050330">
    <property type="entry name" value="Bact_OuterMem_StrucFunc"/>
</dbReference>
<evidence type="ECO:0000256" key="4">
    <source>
        <dbReference type="PROSITE-ProRule" id="PRU00473"/>
    </source>
</evidence>
<dbReference type="EMBL" id="CP003060">
    <property type="protein sequence ID" value="AEP28857.1"/>
    <property type="molecule type" value="Genomic_DNA"/>
</dbReference>
<dbReference type="OrthoDB" id="7061829at2"/>
<keyword evidence="7" id="KW-0732">Signal</keyword>
<protein>
    <submittedName>
        <fullName evidence="9">OmpA/MotB domain-containing protein</fullName>
    </submittedName>
</protein>
<dbReference type="InterPro" id="IPR006664">
    <property type="entry name" value="OMP_bac"/>
</dbReference>
<evidence type="ECO:0000256" key="3">
    <source>
        <dbReference type="ARBA" id="ARBA00023237"/>
    </source>
</evidence>
<keyword evidence="6" id="KW-0812">Transmembrane</keyword>
<evidence type="ECO:0000256" key="6">
    <source>
        <dbReference type="SAM" id="Phobius"/>
    </source>
</evidence>
<keyword evidence="5" id="KW-0175">Coiled coil</keyword>
<evidence type="ECO:0000313" key="10">
    <source>
        <dbReference type="Proteomes" id="UP000009282"/>
    </source>
</evidence>
<evidence type="ECO:0000256" key="1">
    <source>
        <dbReference type="ARBA" id="ARBA00004442"/>
    </source>
</evidence>
<name>G4QFS2_GLANF</name>
<dbReference type="GO" id="GO:0009279">
    <property type="term" value="C:cell outer membrane"/>
    <property type="evidence" value="ECO:0007669"/>
    <property type="project" value="UniProtKB-SubCell"/>
</dbReference>
<keyword evidence="2 4" id="KW-0472">Membrane</keyword>
<dbReference type="SUPFAM" id="SSF103088">
    <property type="entry name" value="OmpA-like"/>
    <property type="match status" value="1"/>
</dbReference>
<evidence type="ECO:0000259" key="8">
    <source>
        <dbReference type="PROSITE" id="PS51123"/>
    </source>
</evidence>
<dbReference type="RefSeq" id="WP_014107732.1">
    <property type="nucleotide sequence ID" value="NC_016041.1"/>
</dbReference>
<keyword evidence="3" id="KW-0998">Cell outer membrane</keyword>
<keyword evidence="6" id="KW-1133">Transmembrane helix</keyword>
<feature type="chain" id="PRO_5003467398" evidence="7">
    <location>
        <begin position="27"/>
        <end position="262"/>
    </location>
</feature>
<dbReference type="PRINTS" id="PR01021">
    <property type="entry name" value="OMPADOMAIN"/>
</dbReference>
<dbReference type="eggNOG" id="COG2885">
    <property type="taxonomic scope" value="Bacteria"/>
</dbReference>
<dbReference type="NCBIfam" id="TIGR03789">
    <property type="entry name" value="pdsO"/>
    <property type="match status" value="1"/>
</dbReference>
<evidence type="ECO:0000256" key="7">
    <source>
        <dbReference type="SAM" id="SignalP"/>
    </source>
</evidence>
<proteinExistence type="predicted"/>
<feature type="signal peptide" evidence="7">
    <location>
        <begin position="1"/>
        <end position="26"/>
    </location>
</feature>
<evidence type="ECO:0000313" key="9">
    <source>
        <dbReference type="EMBL" id="AEP28857.1"/>
    </source>
</evidence>
<dbReference type="CDD" id="cd07185">
    <property type="entry name" value="OmpA_C-like"/>
    <property type="match status" value="1"/>
</dbReference>
<dbReference type="PROSITE" id="PS51123">
    <property type="entry name" value="OMPA_2"/>
    <property type="match status" value="1"/>
</dbReference>
<organism evidence="9 10">
    <name type="scientific">Glaciecola nitratireducens (strain JCM 12485 / KCTC 12276 / FR1064)</name>
    <dbReference type="NCBI Taxonomy" id="1085623"/>
    <lineage>
        <taxon>Bacteria</taxon>
        <taxon>Pseudomonadati</taxon>
        <taxon>Pseudomonadota</taxon>
        <taxon>Gammaproteobacteria</taxon>
        <taxon>Alteromonadales</taxon>
        <taxon>Alteromonadaceae</taxon>
        <taxon>Brumicola</taxon>
    </lineage>
</organism>
<keyword evidence="10" id="KW-1185">Reference proteome</keyword>
<comment type="subcellular location">
    <subcellularLocation>
        <location evidence="1">Cell outer membrane</location>
    </subcellularLocation>
</comment>
<dbReference type="PANTHER" id="PTHR30329">
    <property type="entry name" value="STATOR ELEMENT OF FLAGELLAR MOTOR COMPLEX"/>
    <property type="match status" value="1"/>
</dbReference>